<sequence length="66" mass="7752">MNAKKKQQVMRRNRDSSRECRWRRRAYNIQTCVCIPNVGLQAEEKRKSRTMRPYTGLSAAVLHACV</sequence>
<keyword evidence="2" id="KW-1185">Reference proteome</keyword>
<evidence type="ECO:0000313" key="1">
    <source>
        <dbReference type="EMBL" id="KAL3403080.1"/>
    </source>
</evidence>
<accession>A0ABD2XD45</accession>
<proteinExistence type="predicted"/>
<name>A0ABD2XD45_9HYME</name>
<protein>
    <submittedName>
        <fullName evidence="1">Uncharacterized protein</fullName>
    </submittedName>
</protein>
<dbReference type="Proteomes" id="UP001627154">
    <property type="component" value="Unassembled WGS sequence"/>
</dbReference>
<organism evidence="1 2">
    <name type="scientific">Trichogramma kaykai</name>
    <dbReference type="NCBI Taxonomy" id="54128"/>
    <lineage>
        <taxon>Eukaryota</taxon>
        <taxon>Metazoa</taxon>
        <taxon>Ecdysozoa</taxon>
        <taxon>Arthropoda</taxon>
        <taxon>Hexapoda</taxon>
        <taxon>Insecta</taxon>
        <taxon>Pterygota</taxon>
        <taxon>Neoptera</taxon>
        <taxon>Endopterygota</taxon>
        <taxon>Hymenoptera</taxon>
        <taxon>Apocrita</taxon>
        <taxon>Proctotrupomorpha</taxon>
        <taxon>Chalcidoidea</taxon>
        <taxon>Trichogrammatidae</taxon>
        <taxon>Trichogramma</taxon>
    </lineage>
</organism>
<gene>
    <name evidence="1" type="ORF">TKK_004213</name>
</gene>
<reference evidence="1 2" key="1">
    <citation type="journal article" date="2024" name="bioRxiv">
        <title>A reference genome for Trichogramma kaykai: A tiny desert-dwelling parasitoid wasp with competing sex-ratio distorters.</title>
        <authorList>
            <person name="Culotta J."/>
            <person name="Lindsey A.R."/>
        </authorList>
    </citation>
    <scope>NUCLEOTIDE SEQUENCE [LARGE SCALE GENOMIC DNA]</scope>
    <source>
        <strain evidence="1 2">KSX58</strain>
    </source>
</reference>
<evidence type="ECO:0000313" key="2">
    <source>
        <dbReference type="Proteomes" id="UP001627154"/>
    </source>
</evidence>
<dbReference type="EMBL" id="JBJJXI010000032">
    <property type="protein sequence ID" value="KAL3403080.1"/>
    <property type="molecule type" value="Genomic_DNA"/>
</dbReference>
<comment type="caution">
    <text evidence="1">The sequence shown here is derived from an EMBL/GenBank/DDBJ whole genome shotgun (WGS) entry which is preliminary data.</text>
</comment>
<dbReference type="AlphaFoldDB" id="A0ABD2XD45"/>